<keyword evidence="7 19" id="KW-1003">Cell membrane</keyword>
<comment type="catalytic activity">
    <reaction evidence="18 19">
        <text>alpha-ribazole 5'-phosphate + adenosylcob(III)inamide-GDP = adenosylcob(III)alamin 5'-phosphate + GMP + H(+)</text>
        <dbReference type="Rhea" id="RHEA:23560"/>
        <dbReference type="ChEBI" id="CHEBI:15378"/>
        <dbReference type="ChEBI" id="CHEBI:57918"/>
        <dbReference type="ChEBI" id="CHEBI:58115"/>
        <dbReference type="ChEBI" id="CHEBI:60487"/>
        <dbReference type="ChEBI" id="CHEBI:60493"/>
        <dbReference type="EC" id="2.7.8.26"/>
    </reaction>
</comment>
<evidence type="ECO:0000256" key="5">
    <source>
        <dbReference type="ARBA" id="ARBA00013200"/>
    </source>
</evidence>
<evidence type="ECO:0000256" key="11">
    <source>
        <dbReference type="ARBA" id="ARBA00022842"/>
    </source>
</evidence>
<keyword evidence="9 19" id="KW-0808">Transferase</keyword>
<keyword evidence="11 19" id="KW-0460">Magnesium</keyword>
<evidence type="ECO:0000256" key="6">
    <source>
        <dbReference type="ARBA" id="ARBA00015850"/>
    </source>
</evidence>
<feature type="transmembrane region" description="Helical" evidence="19">
    <location>
        <begin position="231"/>
        <end position="253"/>
    </location>
</feature>
<evidence type="ECO:0000256" key="12">
    <source>
        <dbReference type="ARBA" id="ARBA00022989"/>
    </source>
</evidence>
<dbReference type="GO" id="GO:0051073">
    <property type="term" value="F:adenosylcobinamide-GDP ribazoletransferase activity"/>
    <property type="evidence" value="ECO:0007669"/>
    <property type="project" value="UniProtKB-EC"/>
</dbReference>
<keyword evidence="8 19" id="KW-0169">Cobalamin biosynthesis</keyword>
<evidence type="ECO:0000256" key="10">
    <source>
        <dbReference type="ARBA" id="ARBA00022692"/>
    </source>
</evidence>
<evidence type="ECO:0000256" key="19">
    <source>
        <dbReference type="HAMAP-Rule" id="MF_00719"/>
    </source>
</evidence>
<evidence type="ECO:0000256" key="14">
    <source>
        <dbReference type="ARBA" id="ARBA00025228"/>
    </source>
</evidence>
<dbReference type="InterPro" id="IPR003805">
    <property type="entry name" value="CobS"/>
</dbReference>
<evidence type="ECO:0000256" key="16">
    <source>
        <dbReference type="ARBA" id="ARBA00032853"/>
    </source>
</evidence>
<evidence type="ECO:0000256" key="8">
    <source>
        <dbReference type="ARBA" id="ARBA00022573"/>
    </source>
</evidence>
<dbReference type="NCBIfam" id="TIGR00317">
    <property type="entry name" value="cobS"/>
    <property type="match status" value="1"/>
</dbReference>
<evidence type="ECO:0000256" key="15">
    <source>
        <dbReference type="ARBA" id="ARBA00032605"/>
    </source>
</evidence>
<evidence type="ECO:0000256" key="18">
    <source>
        <dbReference type="ARBA" id="ARBA00049504"/>
    </source>
</evidence>
<comment type="function">
    <text evidence="14 19">Joins adenosylcobinamide-GDP and alpha-ribazole to generate adenosylcobalamin (Ado-cobalamin). Also synthesizes adenosylcobalamin 5'-phosphate from adenosylcobinamide-GDP and alpha-ribazole 5'-phosphate.</text>
</comment>
<dbReference type="EMBL" id="VIRV01000010">
    <property type="protein sequence ID" value="MBY0759057.1"/>
    <property type="molecule type" value="Genomic_DNA"/>
</dbReference>
<name>A0ABS7L7U5_9FIRM</name>
<evidence type="ECO:0000313" key="20">
    <source>
        <dbReference type="EMBL" id="MBY0759057.1"/>
    </source>
</evidence>
<evidence type="ECO:0000256" key="13">
    <source>
        <dbReference type="ARBA" id="ARBA00023136"/>
    </source>
</evidence>
<evidence type="ECO:0000256" key="2">
    <source>
        <dbReference type="ARBA" id="ARBA00004651"/>
    </source>
</evidence>
<dbReference type="HAMAP" id="MF_00719">
    <property type="entry name" value="CobS"/>
    <property type="match status" value="1"/>
</dbReference>
<dbReference type="Pfam" id="PF02654">
    <property type="entry name" value="CobS"/>
    <property type="match status" value="1"/>
</dbReference>
<reference evidence="20 21" key="1">
    <citation type="journal article" date="2020" name="New Microbes New Infect">
        <title>Sellimonas caecigallum sp. nov., description and genome sequence of a new member of the Sellimonas genus isolated from the cecum of feral chicken.</title>
        <authorList>
            <person name="Wongkuna S."/>
            <person name="Ghimire S."/>
            <person name="Antony L."/>
            <person name="Chankhamhaengdecha S."/>
            <person name="Janvilisri T."/>
            <person name="Scaria J."/>
        </authorList>
    </citation>
    <scope>NUCLEOTIDE SEQUENCE [LARGE SCALE GENOMIC DNA]</scope>
    <source>
        <strain evidence="20 21">SW451</strain>
    </source>
</reference>
<evidence type="ECO:0000256" key="4">
    <source>
        <dbReference type="ARBA" id="ARBA00010561"/>
    </source>
</evidence>
<accession>A0ABS7L7U5</accession>
<evidence type="ECO:0000313" key="21">
    <source>
        <dbReference type="Proteomes" id="UP000779049"/>
    </source>
</evidence>
<comment type="cofactor">
    <cofactor evidence="1 19">
        <name>Mg(2+)</name>
        <dbReference type="ChEBI" id="CHEBI:18420"/>
    </cofactor>
</comment>
<evidence type="ECO:0000256" key="1">
    <source>
        <dbReference type="ARBA" id="ARBA00001946"/>
    </source>
</evidence>
<keyword evidence="10 19" id="KW-0812">Transmembrane</keyword>
<organism evidence="20 21">
    <name type="scientific">Sellimonas caecigallum</name>
    <dbReference type="NCBI Taxonomy" id="2592333"/>
    <lineage>
        <taxon>Bacteria</taxon>
        <taxon>Bacillati</taxon>
        <taxon>Bacillota</taxon>
        <taxon>Clostridia</taxon>
        <taxon>Lachnospirales</taxon>
        <taxon>Lachnospiraceae</taxon>
        <taxon>Sellimonas</taxon>
    </lineage>
</organism>
<feature type="transmembrane region" description="Helical" evidence="19">
    <location>
        <begin position="139"/>
        <end position="158"/>
    </location>
</feature>
<feature type="transmembrane region" description="Helical" evidence="19">
    <location>
        <begin position="109"/>
        <end position="127"/>
    </location>
</feature>
<keyword evidence="13 19" id="KW-0472">Membrane</keyword>
<feature type="transmembrane region" description="Helical" evidence="19">
    <location>
        <begin position="59"/>
        <end position="81"/>
    </location>
</feature>
<evidence type="ECO:0000256" key="9">
    <source>
        <dbReference type="ARBA" id="ARBA00022679"/>
    </source>
</evidence>
<feature type="transmembrane region" description="Helical" evidence="19">
    <location>
        <begin position="179"/>
        <end position="197"/>
    </location>
</feature>
<comment type="pathway">
    <text evidence="3 19">Cofactor biosynthesis; adenosylcobalamin biosynthesis; adenosylcobalamin from cob(II)yrinate a,c-diamide: step 7/7.</text>
</comment>
<evidence type="ECO:0000256" key="3">
    <source>
        <dbReference type="ARBA" id="ARBA00004663"/>
    </source>
</evidence>
<comment type="caution">
    <text evidence="20">The sequence shown here is derived from an EMBL/GenBank/DDBJ whole genome shotgun (WGS) entry which is preliminary data.</text>
</comment>
<comment type="similarity">
    <text evidence="4 19">Belongs to the CobS family.</text>
</comment>
<evidence type="ECO:0000256" key="7">
    <source>
        <dbReference type="ARBA" id="ARBA00022475"/>
    </source>
</evidence>
<dbReference type="PANTHER" id="PTHR34148">
    <property type="entry name" value="ADENOSYLCOBINAMIDE-GDP RIBAZOLETRANSFERASE"/>
    <property type="match status" value="1"/>
</dbReference>
<gene>
    <name evidence="19 20" type="primary">cobS</name>
    <name evidence="20" type="ORF">FLB61_08150</name>
</gene>
<dbReference type="EC" id="2.7.8.26" evidence="5 19"/>
<dbReference type="Proteomes" id="UP000779049">
    <property type="component" value="Unassembled WGS sequence"/>
</dbReference>
<sequence>MKILRSCVIAFSMYSKIPVPQFDWKEEDMKYVFCFFPCIGAVIGLFISGWGWICRNFHIGSLAYVLMGTAIPILVTGGFHVDGYMDTMDALHSYQDRERKLEILKDSHIGAFSAIMLLLYYLIYLAAFSEVMDGKDLAVVSLGFVLSRIMSGLGAICLRPAKKDGLLRAFSKRAAQKNVVFVLFLEMLVCAAAMLLLSPAAGAAALIGSGGTFLFYRIRSYHEFGGVTGDTAGYFLLLCEAAIVIGAAIGSHLF</sequence>
<evidence type="ECO:0000256" key="17">
    <source>
        <dbReference type="ARBA" id="ARBA00048623"/>
    </source>
</evidence>
<comment type="subcellular location">
    <subcellularLocation>
        <location evidence="2 19">Cell membrane</location>
        <topology evidence="2 19">Multi-pass membrane protein</topology>
    </subcellularLocation>
</comment>
<protein>
    <recommendedName>
        <fullName evidence="6 19">Adenosylcobinamide-GDP ribazoletransferase</fullName>
        <ecNumber evidence="5 19">2.7.8.26</ecNumber>
    </recommendedName>
    <alternativeName>
        <fullName evidence="16 19">Cobalamin synthase</fullName>
    </alternativeName>
    <alternativeName>
        <fullName evidence="15 19">Cobalamin-5'-phosphate synthase</fullName>
    </alternativeName>
</protein>
<keyword evidence="12 19" id="KW-1133">Transmembrane helix</keyword>
<comment type="catalytic activity">
    <reaction evidence="17 19">
        <text>alpha-ribazole + adenosylcob(III)inamide-GDP = adenosylcob(III)alamin + GMP + H(+)</text>
        <dbReference type="Rhea" id="RHEA:16049"/>
        <dbReference type="ChEBI" id="CHEBI:10329"/>
        <dbReference type="ChEBI" id="CHEBI:15378"/>
        <dbReference type="ChEBI" id="CHEBI:18408"/>
        <dbReference type="ChEBI" id="CHEBI:58115"/>
        <dbReference type="ChEBI" id="CHEBI:60487"/>
        <dbReference type="EC" id="2.7.8.26"/>
    </reaction>
</comment>
<keyword evidence="21" id="KW-1185">Reference proteome</keyword>
<dbReference type="PANTHER" id="PTHR34148:SF1">
    <property type="entry name" value="ADENOSYLCOBINAMIDE-GDP RIBAZOLETRANSFERASE"/>
    <property type="match status" value="1"/>
</dbReference>
<proteinExistence type="inferred from homology"/>
<feature type="transmembrane region" description="Helical" evidence="19">
    <location>
        <begin position="31"/>
        <end position="53"/>
    </location>
</feature>
<dbReference type="RefSeq" id="WP_221919847.1">
    <property type="nucleotide sequence ID" value="NZ_CP173660.1"/>
</dbReference>